<dbReference type="Proteomes" id="UP000060778">
    <property type="component" value="Chromosome"/>
</dbReference>
<accession>A0A0U3FT80</accession>
<proteinExistence type="predicted"/>
<dbReference type="AlphaFoldDB" id="A0A0U3FT80"/>
<gene>
    <name evidence="1" type="ORF">EYM_06125</name>
</gene>
<reference evidence="1 2" key="1">
    <citation type="submission" date="2013-11" db="EMBL/GenBank/DDBJ databases">
        <title>Comparative genomics of Ignicoccus.</title>
        <authorList>
            <person name="Podar M."/>
        </authorList>
    </citation>
    <scope>NUCLEOTIDE SEQUENCE [LARGE SCALE GENOMIC DNA]</scope>
    <source>
        <strain evidence="1 2">DSM 13165</strain>
    </source>
</reference>
<organism evidence="1 2">
    <name type="scientific">Ignicoccus islandicus DSM 13165</name>
    <dbReference type="NCBI Taxonomy" id="940295"/>
    <lineage>
        <taxon>Archaea</taxon>
        <taxon>Thermoproteota</taxon>
        <taxon>Thermoprotei</taxon>
        <taxon>Desulfurococcales</taxon>
        <taxon>Desulfurococcaceae</taxon>
        <taxon>Ignicoccus</taxon>
    </lineage>
</organism>
<sequence>MSCGLRYPKEFELCPVCGSYLVDEEAPSTEG</sequence>
<protein>
    <submittedName>
        <fullName evidence="1">Uncharacterized protein</fullName>
    </submittedName>
</protein>
<dbReference type="STRING" id="940295.EYM_06125"/>
<evidence type="ECO:0000313" key="1">
    <source>
        <dbReference type="EMBL" id="ALU12656.1"/>
    </source>
</evidence>
<keyword evidence="2" id="KW-1185">Reference proteome</keyword>
<dbReference type="EMBL" id="CP006867">
    <property type="protein sequence ID" value="ALU12656.1"/>
    <property type="molecule type" value="Genomic_DNA"/>
</dbReference>
<dbReference type="KEGG" id="iis:EYM_06125"/>
<name>A0A0U3FT80_9CREN</name>
<evidence type="ECO:0000313" key="2">
    <source>
        <dbReference type="Proteomes" id="UP000060778"/>
    </source>
</evidence>